<feature type="transmembrane region" description="Helical" evidence="9">
    <location>
        <begin position="156"/>
        <end position="177"/>
    </location>
</feature>
<sequence>MAISMGDALSNSFSIPEQDYVHCLCHPEYCVLDFSGSQDSSNNDSLSSEFPVYDDVSFQELFDQLCLTSREPYEIVSYEGRVALIIVYTLTIVLTLAGNITVLFVLAFRGLKKTELNKYLINLAVSDLCVAIFCMPFSFVQAMLRRWIFSPFMCPLMYFVQQVSVFVSISTLTVVGIGRCIAVRKPIESRMSKSKSKYVIPSLWLMSMGLGSVQLIKARAVLQDEVTGDQFYQCDEWWDEPKDAFVYEIFIIVAAYFIPLVILCGTYCVTGNIIWKRQTLSEEKKDSISVKSKKKVTRMLVVVVSAFAFCWLPLNLFNIITMANTEYLDNTDYHQTTVTLYLFSHWLAMSNSFLNPIIYTFLNDSFRAELNLVFTGVRRRQISSSVTHKLSLSGLSKSRRSFSGNKQLSIPTADAKKIIIPLETE</sequence>
<evidence type="ECO:0000313" key="12">
    <source>
        <dbReference type="RefSeq" id="XP_002730923.1"/>
    </source>
</evidence>
<dbReference type="Proteomes" id="UP000694865">
    <property type="component" value="Unplaced"/>
</dbReference>
<dbReference type="PRINTS" id="PR01012">
    <property type="entry name" value="NRPEPTIDEYR"/>
</dbReference>
<evidence type="ECO:0000259" key="10">
    <source>
        <dbReference type="PROSITE" id="PS50262"/>
    </source>
</evidence>
<evidence type="ECO:0000256" key="9">
    <source>
        <dbReference type="SAM" id="Phobius"/>
    </source>
</evidence>
<comment type="subcellular location">
    <subcellularLocation>
        <location evidence="1">Membrane</location>
        <topology evidence="1">Multi-pass membrane protein</topology>
    </subcellularLocation>
</comment>
<evidence type="ECO:0000313" key="11">
    <source>
        <dbReference type="Proteomes" id="UP000694865"/>
    </source>
</evidence>
<keyword evidence="7" id="KW-0675">Receptor</keyword>
<feature type="transmembrane region" description="Helical" evidence="9">
    <location>
        <begin position="82"/>
        <end position="108"/>
    </location>
</feature>
<dbReference type="InterPro" id="IPR000611">
    <property type="entry name" value="NPY_rcpt"/>
</dbReference>
<dbReference type="SUPFAM" id="SSF81321">
    <property type="entry name" value="Family A G protein-coupled receptor-like"/>
    <property type="match status" value="1"/>
</dbReference>
<dbReference type="GeneID" id="100369947"/>
<dbReference type="PRINTS" id="PR00237">
    <property type="entry name" value="GPCRRHODOPSN"/>
</dbReference>
<name>A0ABM0GJ15_SACKO</name>
<evidence type="ECO:0000256" key="4">
    <source>
        <dbReference type="ARBA" id="ARBA00022989"/>
    </source>
</evidence>
<dbReference type="PROSITE" id="PS50262">
    <property type="entry name" value="G_PROTEIN_RECEP_F1_2"/>
    <property type="match status" value="1"/>
</dbReference>
<dbReference type="InterPro" id="IPR017452">
    <property type="entry name" value="GPCR_Rhodpsn_7TM"/>
</dbReference>
<evidence type="ECO:0000256" key="7">
    <source>
        <dbReference type="ARBA" id="ARBA00023170"/>
    </source>
</evidence>
<reference evidence="12" key="1">
    <citation type="submission" date="2025-08" db="UniProtKB">
        <authorList>
            <consortium name="RefSeq"/>
        </authorList>
    </citation>
    <scope>IDENTIFICATION</scope>
    <source>
        <tissue evidence="12">Testes</tissue>
    </source>
</reference>
<feature type="transmembrane region" description="Helical" evidence="9">
    <location>
        <begin position="340"/>
        <end position="362"/>
    </location>
</feature>
<feature type="transmembrane region" description="Helical" evidence="9">
    <location>
        <begin position="198"/>
        <end position="216"/>
    </location>
</feature>
<feature type="transmembrane region" description="Helical" evidence="9">
    <location>
        <begin position="296"/>
        <end position="320"/>
    </location>
</feature>
<feature type="transmembrane region" description="Helical" evidence="9">
    <location>
        <begin position="249"/>
        <end position="275"/>
    </location>
</feature>
<dbReference type="Gene3D" id="1.20.1070.10">
    <property type="entry name" value="Rhodopsin 7-helix transmembrane proteins"/>
    <property type="match status" value="1"/>
</dbReference>
<accession>A0ABM0GJ15</accession>
<comment type="similarity">
    <text evidence="2">Belongs to the G-protein coupled receptor 1 family.</text>
</comment>
<keyword evidence="6 9" id="KW-0472">Membrane</keyword>
<evidence type="ECO:0000256" key="2">
    <source>
        <dbReference type="ARBA" id="ARBA00010663"/>
    </source>
</evidence>
<evidence type="ECO:0000256" key="8">
    <source>
        <dbReference type="ARBA" id="ARBA00023224"/>
    </source>
</evidence>
<dbReference type="InterPro" id="IPR000276">
    <property type="entry name" value="GPCR_Rhodpsn"/>
</dbReference>
<dbReference type="PANTHER" id="PTHR45695">
    <property type="entry name" value="LEUCOKININ RECEPTOR-RELATED"/>
    <property type="match status" value="1"/>
</dbReference>
<protein>
    <submittedName>
        <fullName evidence="12">Neuromedin-K receptor-like</fullName>
    </submittedName>
</protein>
<keyword evidence="5" id="KW-0297">G-protein coupled receptor</keyword>
<dbReference type="PANTHER" id="PTHR45695:SF9">
    <property type="entry name" value="LEUCOKININ RECEPTOR"/>
    <property type="match status" value="1"/>
</dbReference>
<evidence type="ECO:0000256" key="6">
    <source>
        <dbReference type="ARBA" id="ARBA00023136"/>
    </source>
</evidence>
<proteinExistence type="inferred from homology"/>
<organism evidence="11 12">
    <name type="scientific">Saccoglossus kowalevskii</name>
    <name type="common">Acorn worm</name>
    <dbReference type="NCBI Taxonomy" id="10224"/>
    <lineage>
        <taxon>Eukaryota</taxon>
        <taxon>Metazoa</taxon>
        <taxon>Hemichordata</taxon>
        <taxon>Enteropneusta</taxon>
        <taxon>Harrimaniidae</taxon>
        <taxon>Saccoglossus</taxon>
    </lineage>
</organism>
<feature type="domain" description="G-protein coupled receptors family 1 profile" evidence="10">
    <location>
        <begin position="98"/>
        <end position="359"/>
    </location>
</feature>
<evidence type="ECO:0000256" key="3">
    <source>
        <dbReference type="ARBA" id="ARBA00022692"/>
    </source>
</evidence>
<feature type="transmembrane region" description="Helical" evidence="9">
    <location>
        <begin position="120"/>
        <end position="144"/>
    </location>
</feature>
<keyword evidence="11" id="KW-1185">Reference proteome</keyword>
<dbReference type="RefSeq" id="XP_002730923.1">
    <property type="nucleotide sequence ID" value="XM_002730877.1"/>
</dbReference>
<gene>
    <name evidence="12" type="primary">LOC100369947</name>
</gene>
<keyword evidence="4 9" id="KW-1133">Transmembrane helix</keyword>
<evidence type="ECO:0000256" key="1">
    <source>
        <dbReference type="ARBA" id="ARBA00004141"/>
    </source>
</evidence>
<keyword evidence="3 9" id="KW-0812">Transmembrane</keyword>
<dbReference type="Pfam" id="PF00001">
    <property type="entry name" value="7tm_1"/>
    <property type="match status" value="1"/>
</dbReference>
<keyword evidence="8" id="KW-0807">Transducer</keyword>
<evidence type="ECO:0000256" key="5">
    <source>
        <dbReference type="ARBA" id="ARBA00023040"/>
    </source>
</evidence>